<accession>A0AAJ0BJ55</accession>
<dbReference type="EMBL" id="MU839828">
    <property type="protein sequence ID" value="KAK1758920.1"/>
    <property type="molecule type" value="Genomic_DNA"/>
</dbReference>
<evidence type="ECO:0000256" key="1">
    <source>
        <dbReference type="SAM" id="MobiDB-lite"/>
    </source>
</evidence>
<keyword evidence="3" id="KW-1185">Reference proteome</keyword>
<dbReference type="PANTHER" id="PTHR38790:SF4">
    <property type="entry name" value="2EXR DOMAIN-CONTAINING PROTEIN"/>
    <property type="match status" value="1"/>
</dbReference>
<dbReference type="AlphaFoldDB" id="A0AAJ0BJ55"/>
<name>A0AAJ0BJ55_9PEZI</name>
<protein>
    <submittedName>
        <fullName evidence="2">Uncharacterized protein</fullName>
    </submittedName>
</protein>
<evidence type="ECO:0000313" key="3">
    <source>
        <dbReference type="Proteomes" id="UP001239445"/>
    </source>
</evidence>
<feature type="region of interest" description="Disordered" evidence="1">
    <location>
        <begin position="197"/>
        <end position="216"/>
    </location>
</feature>
<dbReference type="Proteomes" id="UP001239445">
    <property type="component" value="Unassembled WGS sequence"/>
</dbReference>
<dbReference type="PANTHER" id="PTHR38790">
    <property type="entry name" value="2EXR DOMAIN-CONTAINING PROTEIN-RELATED"/>
    <property type="match status" value="1"/>
</dbReference>
<gene>
    <name evidence="2" type="ORF">QBC47DRAFT_370755</name>
</gene>
<feature type="compositionally biased region" description="Basic and acidic residues" evidence="1">
    <location>
        <begin position="198"/>
        <end position="208"/>
    </location>
</feature>
<reference evidence="2" key="1">
    <citation type="submission" date="2023-06" db="EMBL/GenBank/DDBJ databases">
        <title>Genome-scale phylogeny and comparative genomics of the fungal order Sordariales.</title>
        <authorList>
            <consortium name="Lawrence Berkeley National Laboratory"/>
            <person name="Hensen N."/>
            <person name="Bonometti L."/>
            <person name="Westerberg I."/>
            <person name="Brannstrom I.O."/>
            <person name="Guillou S."/>
            <person name="Cros-Aarteil S."/>
            <person name="Calhoun S."/>
            <person name="Haridas S."/>
            <person name="Kuo A."/>
            <person name="Mondo S."/>
            <person name="Pangilinan J."/>
            <person name="Riley R."/>
            <person name="Labutti K."/>
            <person name="Andreopoulos B."/>
            <person name="Lipzen A."/>
            <person name="Chen C."/>
            <person name="Yanf M."/>
            <person name="Daum C."/>
            <person name="Ng V."/>
            <person name="Clum A."/>
            <person name="Steindorff A."/>
            <person name="Ohm R."/>
            <person name="Martin F."/>
            <person name="Silar P."/>
            <person name="Natvig D."/>
            <person name="Lalanne C."/>
            <person name="Gautier V."/>
            <person name="Ament-Velasquez S.L."/>
            <person name="Kruys A."/>
            <person name="Hutchinson M.I."/>
            <person name="Powell A.J."/>
            <person name="Barry K."/>
            <person name="Miller A.N."/>
            <person name="Grigoriev I.V."/>
            <person name="Debuchy R."/>
            <person name="Gladieux P."/>
            <person name="Thoren M.H."/>
            <person name="Johannesson H."/>
        </authorList>
    </citation>
    <scope>NUCLEOTIDE SEQUENCE</scope>
    <source>
        <strain evidence="2">PSN4</strain>
    </source>
</reference>
<proteinExistence type="predicted"/>
<organism evidence="2 3">
    <name type="scientific">Echria macrotheca</name>
    <dbReference type="NCBI Taxonomy" id="438768"/>
    <lineage>
        <taxon>Eukaryota</taxon>
        <taxon>Fungi</taxon>
        <taxon>Dikarya</taxon>
        <taxon>Ascomycota</taxon>
        <taxon>Pezizomycotina</taxon>
        <taxon>Sordariomycetes</taxon>
        <taxon>Sordariomycetidae</taxon>
        <taxon>Sordariales</taxon>
        <taxon>Schizotheciaceae</taxon>
        <taxon>Echria</taxon>
    </lineage>
</organism>
<evidence type="ECO:0000313" key="2">
    <source>
        <dbReference type="EMBL" id="KAK1758920.1"/>
    </source>
</evidence>
<comment type="caution">
    <text evidence="2">The sequence shown here is derived from an EMBL/GenBank/DDBJ whole genome shotgun (WGS) entry which is preliminary data.</text>
</comment>
<sequence length="234" mass="27390">MEASKKQRRRKIRKRLERDIPKPDTREGELWIKNRQESPLLRLPGEIRNQIYSLVLSVGHINVRFKKWEYYQRSRNGKEFYTPVNPGGFYCRVLDERQDPWFALGEPSNIQRGMTLLSGVCRQLYQETAVLPFALNIWSFESHAVMERLVIKEDRFSKAQCRAVRAMYAETLLPVALDKAFLNIETLMLSGRTRLIRKPPEDTGEKDGAATCPHAPRFGLASWEVRSPWWPEQK</sequence>